<dbReference type="Proteomes" id="UP000001542">
    <property type="component" value="Unassembled WGS sequence"/>
</dbReference>
<keyword evidence="2" id="KW-1133">Transmembrane helix</keyword>
<name>A2FL27_TRIV3</name>
<dbReference type="VEuPathDB" id="TrichDB:TVAG_194840"/>
<keyword evidence="2" id="KW-0472">Membrane</keyword>
<gene>
    <name evidence="3" type="ORF">TVAG_194840</name>
</gene>
<dbReference type="KEGG" id="tva:4752130"/>
<reference evidence="3" key="1">
    <citation type="submission" date="2006-10" db="EMBL/GenBank/DDBJ databases">
        <authorList>
            <person name="Amadeo P."/>
            <person name="Zhao Q."/>
            <person name="Wortman J."/>
            <person name="Fraser-Liggett C."/>
            <person name="Carlton J."/>
        </authorList>
    </citation>
    <scope>NUCLEOTIDE SEQUENCE</scope>
    <source>
        <strain evidence="3">G3</strain>
    </source>
</reference>
<feature type="compositionally biased region" description="Polar residues" evidence="1">
    <location>
        <begin position="125"/>
        <end position="136"/>
    </location>
</feature>
<keyword evidence="4" id="KW-1185">Reference proteome</keyword>
<evidence type="ECO:0000256" key="2">
    <source>
        <dbReference type="SAM" id="Phobius"/>
    </source>
</evidence>
<reference evidence="3" key="2">
    <citation type="journal article" date="2007" name="Science">
        <title>Draft genome sequence of the sexually transmitted pathogen Trichomonas vaginalis.</title>
        <authorList>
            <person name="Carlton J.M."/>
            <person name="Hirt R.P."/>
            <person name="Silva J.C."/>
            <person name="Delcher A.L."/>
            <person name="Schatz M."/>
            <person name="Zhao Q."/>
            <person name="Wortman J.R."/>
            <person name="Bidwell S.L."/>
            <person name="Alsmark U.C.M."/>
            <person name="Besteiro S."/>
            <person name="Sicheritz-Ponten T."/>
            <person name="Noel C.J."/>
            <person name="Dacks J.B."/>
            <person name="Foster P.G."/>
            <person name="Simillion C."/>
            <person name="Van de Peer Y."/>
            <person name="Miranda-Saavedra D."/>
            <person name="Barton G.J."/>
            <person name="Westrop G.D."/>
            <person name="Mueller S."/>
            <person name="Dessi D."/>
            <person name="Fiori P.L."/>
            <person name="Ren Q."/>
            <person name="Paulsen I."/>
            <person name="Zhang H."/>
            <person name="Bastida-Corcuera F.D."/>
            <person name="Simoes-Barbosa A."/>
            <person name="Brown M.T."/>
            <person name="Hayes R.D."/>
            <person name="Mukherjee M."/>
            <person name="Okumura C.Y."/>
            <person name="Schneider R."/>
            <person name="Smith A.J."/>
            <person name="Vanacova S."/>
            <person name="Villalvazo M."/>
            <person name="Haas B.J."/>
            <person name="Pertea M."/>
            <person name="Feldblyum T.V."/>
            <person name="Utterback T.R."/>
            <person name="Shu C.L."/>
            <person name="Osoegawa K."/>
            <person name="de Jong P.J."/>
            <person name="Hrdy I."/>
            <person name="Horvathova L."/>
            <person name="Zubacova Z."/>
            <person name="Dolezal P."/>
            <person name="Malik S.B."/>
            <person name="Logsdon J.M. Jr."/>
            <person name="Henze K."/>
            <person name="Gupta A."/>
            <person name="Wang C.C."/>
            <person name="Dunne R.L."/>
            <person name="Upcroft J.A."/>
            <person name="Upcroft P."/>
            <person name="White O."/>
            <person name="Salzberg S.L."/>
            <person name="Tang P."/>
            <person name="Chiu C.-H."/>
            <person name="Lee Y.-S."/>
            <person name="Embley T.M."/>
            <person name="Coombs G.H."/>
            <person name="Mottram J.C."/>
            <person name="Tachezy J."/>
            <person name="Fraser-Liggett C.M."/>
            <person name="Johnson P.J."/>
        </authorList>
    </citation>
    <scope>NUCLEOTIDE SEQUENCE [LARGE SCALE GENOMIC DNA]</scope>
    <source>
        <strain evidence="3">G3</strain>
    </source>
</reference>
<protein>
    <submittedName>
        <fullName evidence="3">Uncharacterized protein</fullName>
    </submittedName>
</protein>
<dbReference type="SMR" id="A2FL27"/>
<organism evidence="3 4">
    <name type="scientific">Trichomonas vaginalis (strain ATCC PRA-98 / G3)</name>
    <dbReference type="NCBI Taxonomy" id="412133"/>
    <lineage>
        <taxon>Eukaryota</taxon>
        <taxon>Metamonada</taxon>
        <taxon>Parabasalia</taxon>
        <taxon>Trichomonadida</taxon>
        <taxon>Trichomonadidae</taxon>
        <taxon>Trichomonas</taxon>
    </lineage>
</organism>
<accession>A2FL27</accession>
<dbReference type="InParanoid" id="A2FL27"/>
<dbReference type="RefSeq" id="XP_001307328.1">
    <property type="nucleotide sequence ID" value="XM_001307327.1"/>
</dbReference>
<dbReference type="AlphaFoldDB" id="A2FL27"/>
<keyword evidence="2" id="KW-0812">Transmembrane</keyword>
<sequence length="177" mass="20472">MDEDSYQYLHDKLMSQYNKACSSYDSLSSSSDAEGAIASDLLNQTHEQLDAMHNTINLIVNKTDDWDNKTKRKAKKYLKEMHTNYKTLLRNLAKYDEADDVAIILDDNLMDVDDDQDPEKPKEQIISSDHAPNQGSDQKDKKPEEDFKLCTLIEFIQYLCELIVFLSVVFTLYSLWS</sequence>
<proteinExistence type="predicted"/>
<feature type="region of interest" description="Disordered" evidence="1">
    <location>
        <begin position="112"/>
        <end position="142"/>
    </location>
</feature>
<evidence type="ECO:0000256" key="1">
    <source>
        <dbReference type="SAM" id="MobiDB-lite"/>
    </source>
</evidence>
<evidence type="ECO:0000313" key="4">
    <source>
        <dbReference type="Proteomes" id="UP000001542"/>
    </source>
</evidence>
<feature type="transmembrane region" description="Helical" evidence="2">
    <location>
        <begin position="155"/>
        <end position="176"/>
    </location>
</feature>
<dbReference type="EMBL" id="DS113860">
    <property type="protein sequence ID" value="EAX94398.1"/>
    <property type="molecule type" value="Genomic_DNA"/>
</dbReference>
<dbReference type="VEuPathDB" id="TrichDB:TVAGG3_1047580"/>
<evidence type="ECO:0000313" key="3">
    <source>
        <dbReference type="EMBL" id="EAX94398.1"/>
    </source>
</evidence>